<dbReference type="EMBL" id="POTY01000209">
    <property type="protein sequence ID" value="PZG12390.1"/>
    <property type="molecule type" value="Genomic_DNA"/>
</dbReference>
<evidence type="ECO:0000256" key="1">
    <source>
        <dbReference type="SAM" id="MobiDB-lite"/>
    </source>
</evidence>
<gene>
    <name evidence="3" type="ORF">C1I95_25915</name>
</gene>
<dbReference type="PROSITE" id="PS51257">
    <property type="entry name" value="PROKAR_LIPOPROTEIN"/>
    <property type="match status" value="1"/>
</dbReference>
<evidence type="ECO:0000313" key="3">
    <source>
        <dbReference type="EMBL" id="PZG12390.1"/>
    </source>
</evidence>
<protein>
    <submittedName>
        <fullName evidence="3">Uncharacterized protein</fullName>
    </submittedName>
</protein>
<dbReference type="AlphaFoldDB" id="A0A2W2EFK3"/>
<dbReference type="Proteomes" id="UP000248924">
    <property type="component" value="Unassembled WGS sequence"/>
</dbReference>
<keyword evidence="2" id="KW-0732">Signal</keyword>
<feature type="signal peptide" evidence="2">
    <location>
        <begin position="1"/>
        <end position="32"/>
    </location>
</feature>
<keyword evidence="4" id="KW-1185">Reference proteome</keyword>
<evidence type="ECO:0000256" key="2">
    <source>
        <dbReference type="SAM" id="SignalP"/>
    </source>
</evidence>
<evidence type="ECO:0000313" key="4">
    <source>
        <dbReference type="Proteomes" id="UP000248924"/>
    </source>
</evidence>
<accession>A0A2W2EFK3</accession>
<sequence length="187" mass="18583">MRRYRRIVVPTTVRARVPAACLAALLALTGCADRNGGTVPAEPSRTGDAASRPAADAASTASHPAASTGGGPADDAAGGSTAQPPADRTGRPLSPSTPPLIGTPTAPPSQPTELRKTNVLAGRLSRGGSGPCYTLVTDDGREYALHGTGLGTFVTGTWVRVTTGPPVAGVDCGPGIPASILKISPVG</sequence>
<feature type="region of interest" description="Disordered" evidence="1">
    <location>
        <begin position="32"/>
        <end position="113"/>
    </location>
</feature>
<proteinExistence type="predicted"/>
<comment type="caution">
    <text evidence="3">The sequence shown here is derived from an EMBL/GenBank/DDBJ whole genome shotgun (WGS) entry which is preliminary data.</text>
</comment>
<name>A0A2W2EFK3_9ACTN</name>
<feature type="chain" id="PRO_5039509205" evidence="2">
    <location>
        <begin position="33"/>
        <end position="187"/>
    </location>
</feature>
<feature type="compositionally biased region" description="Low complexity" evidence="1">
    <location>
        <begin position="46"/>
        <end position="82"/>
    </location>
</feature>
<organism evidence="3 4">
    <name type="scientific">Micromonospora craterilacus</name>
    <dbReference type="NCBI Taxonomy" id="1655439"/>
    <lineage>
        <taxon>Bacteria</taxon>
        <taxon>Bacillati</taxon>
        <taxon>Actinomycetota</taxon>
        <taxon>Actinomycetes</taxon>
        <taxon>Micromonosporales</taxon>
        <taxon>Micromonosporaceae</taxon>
        <taxon>Micromonospora</taxon>
    </lineage>
</organism>
<reference evidence="3 4" key="1">
    <citation type="submission" date="2018-01" db="EMBL/GenBank/DDBJ databases">
        <title>Draft genome sequence of Jishengella sp. NA12.</title>
        <authorList>
            <person name="Sahin N."/>
            <person name="Ay H."/>
            <person name="Saygin H."/>
        </authorList>
    </citation>
    <scope>NUCLEOTIDE SEQUENCE [LARGE SCALE GENOMIC DNA]</scope>
    <source>
        <strain evidence="3 4">NA12</strain>
    </source>
</reference>